<feature type="region of interest" description="Disordered" evidence="1">
    <location>
        <begin position="1"/>
        <end position="24"/>
    </location>
</feature>
<accession>A0A934KA58</accession>
<gene>
    <name evidence="2" type="ORF">JF888_06275</name>
</gene>
<dbReference type="EMBL" id="JAEKNQ010000024">
    <property type="protein sequence ID" value="MBJ7602784.1"/>
    <property type="molecule type" value="Genomic_DNA"/>
</dbReference>
<dbReference type="Proteomes" id="UP000620075">
    <property type="component" value="Unassembled WGS sequence"/>
</dbReference>
<proteinExistence type="predicted"/>
<name>A0A934KA58_9BACT</name>
<evidence type="ECO:0000313" key="2">
    <source>
        <dbReference type="EMBL" id="MBJ7602784.1"/>
    </source>
</evidence>
<reference evidence="2 3" key="1">
    <citation type="submission" date="2020-10" db="EMBL/GenBank/DDBJ databases">
        <title>Ca. Dormibacterota MAGs.</title>
        <authorList>
            <person name="Montgomery K."/>
        </authorList>
    </citation>
    <scope>NUCLEOTIDE SEQUENCE [LARGE SCALE GENOMIC DNA]</scope>
    <source>
        <strain evidence="2">SC8811_S16_3</strain>
    </source>
</reference>
<dbReference type="AlphaFoldDB" id="A0A934KA58"/>
<evidence type="ECO:0000256" key="1">
    <source>
        <dbReference type="SAM" id="MobiDB-lite"/>
    </source>
</evidence>
<evidence type="ECO:0000313" key="3">
    <source>
        <dbReference type="Proteomes" id="UP000620075"/>
    </source>
</evidence>
<comment type="caution">
    <text evidence="2">The sequence shown here is derived from an EMBL/GenBank/DDBJ whole genome shotgun (WGS) entry which is preliminary data.</text>
</comment>
<organism evidence="2 3">
    <name type="scientific">Candidatus Dormiibacter inghamiae</name>
    <dbReference type="NCBI Taxonomy" id="3127013"/>
    <lineage>
        <taxon>Bacteria</taxon>
        <taxon>Bacillati</taxon>
        <taxon>Candidatus Dormiibacterota</taxon>
        <taxon>Candidatus Dormibacteria</taxon>
        <taxon>Candidatus Dormibacterales</taxon>
        <taxon>Candidatus Dormibacteraceae</taxon>
        <taxon>Candidatus Dormiibacter</taxon>
    </lineage>
</organism>
<sequence>MRPRPPAQSDRELRGGDTMPPPLCGDERFRHGQTLPPLKVAVSLALVSMMLPA</sequence>
<protein>
    <submittedName>
        <fullName evidence="2">Uncharacterized protein</fullName>
    </submittedName>
</protein>